<accession>A0A939DU30</accession>
<dbReference type="Proteomes" id="UP000664385">
    <property type="component" value="Unassembled WGS sequence"/>
</dbReference>
<dbReference type="GO" id="GO:0005886">
    <property type="term" value="C:plasma membrane"/>
    <property type="evidence" value="ECO:0007669"/>
    <property type="project" value="UniProtKB-SubCell"/>
</dbReference>
<feature type="transmembrane region" description="Helical" evidence="7">
    <location>
        <begin position="270"/>
        <end position="292"/>
    </location>
</feature>
<keyword evidence="5 7" id="KW-1133">Transmembrane helix</keyword>
<dbReference type="GO" id="GO:0055085">
    <property type="term" value="P:transmembrane transport"/>
    <property type="evidence" value="ECO:0007669"/>
    <property type="project" value="InterPro"/>
</dbReference>
<evidence type="ECO:0000313" key="9">
    <source>
        <dbReference type="EMBL" id="MBN8205211.1"/>
    </source>
</evidence>
<feature type="transmembrane region" description="Helical" evidence="7">
    <location>
        <begin position="71"/>
        <end position="92"/>
    </location>
</feature>
<dbReference type="Gene3D" id="1.10.3720.10">
    <property type="entry name" value="MetI-like"/>
    <property type="match status" value="1"/>
</dbReference>
<dbReference type="InterPro" id="IPR051393">
    <property type="entry name" value="ABC_transporter_permease"/>
</dbReference>
<dbReference type="EMBL" id="JAEMWU010000001">
    <property type="protein sequence ID" value="MBN8205211.1"/>
    <property type="molecule type" value="Genomic_DNA"/>
</dbReference>
<evidence type="ECO:0000256" key="1">
    <source>
        <dbReference type="ARBA" id="ARBA00004651"/>
    </source>
</evidence>
<gene>
    <name evidence="9" type="ORF">JF543_04480</name>
</gene>
<dbReference type="Pfam" id="PF00528">
    <property type="entry name" value="BPD_transp_1"/>
    <property type="match status" value="1"/>
</dbReference>
<feature type="transmembrane region" description="Helical" evidence="7">
    <location>
        <begin position="7"/>
        <end position="29"/>
    </location>
</feature>
<evidence type="ECO:0000256" key="6">
    <source>
        <dbReference type="ARBA" id="ARBA00023136"/>
    </source>
</evidence>
<reference evidence="9" key="1">
    <citation type="submission" date="2020-12" db="EMBL/GenBank/DDBJ databases">
        <title>PHA producing bacteria isolated from mangrove.</title>
        <authorList>
            <person name="Zheng W."/>
            <person name="Yu S."/>
            <person name="Huang Y."/>
        </authorList>
    </citation>
    <scope>NUCLEOTIDE SEQUENCE</scope>
    <source>
        <strain evidence="9">GN8-5</strain>
    </source>
</reference>
<dbReference type="RefSeq" id="WP_206822839.1">
    <property type="nucleotide sequence ID" value="NZ_JAEMWU010000001.1"/>
</dbReference>
<evidence type="ECO:0000256" key="3">
    <source>
        <dbReference type="ARBA" id="ARBA00022475"/>
    </source>
</evidence>
<keyword evidence="3" id="KW-1003">Cell membrane</keyword>
<proteinExistence type="inferred from homology"/>
<dbReference type="InterPro" id="IPR000515">
    <property type="entry name" value="MetI-like"/>
</dbReference>
<evidence type="ECO:0000256" key="4">
    <source>
        <dbReference type="ARBA" id="ARBA00022692"/>
    </source>
</evidence>
<dbReference type="PANTHER" id="PTHR30193">
    <property type="entry name" value="ABC TRANSPORTER PERMEASE PROTEIN"/>
    <property type="match status" value="1"/>
</dbReference>
<organism evidence="9 10">
    <name type="scientific">Microbacterium esteraromaticum</name>
    <dbReference type="NCBI Taxonomy" id="57043"/>
    <lineage>
        <taxon>Bacteria</taxon>
        <taxon>Bacillati</taxon>
        <taxon>Actinomycetota</taxon>
        <taxon>Actinomycetes</taxon>
        <taxon>Micrococcales</taxon>
        <taxon>Microbacteriaceae</taxon>
        <taxon>Microbacterium</taxon>
    </lineage>
</organism>
<comment type="similarity">
    <text evidence="7">Belongs to the binding-protein-dependent transport system permease family.</text>
</comment>
<comment type="caution">
    <text evidence="9">The sequence shown here is derived from an EMBL/GenBank/DDBJ whole genome shotgun (WGS) entry which is preliminary data.</text>
</comment>
<dbReference type="SUPFAM" id="SSF161098">
    <property type="entry name" value="MetI-like"/>
    <property type="match status" value="1"/>
</dbReference>
<keyword evidence="2 7" id="KW-0813">Transport</keyword>
<evidence type="ECO:0000256" key="2">
    <source>
        <dbReference type="ARBA" id="ARBA00022448"/>
    </source>
</evidence>
<dbReference type="AlphaFoldDB" id="A0A939DU30"/>
<dbReference type="CDD" id="cd06261">
    <property type="entry name" value="TM_PBP2"/>
    <property type="match status" value="1"/>
</dbReference>
<feature type="domain" description="ABC transmembrane type-1" evidence="8">
    <location>
        <begin position="71"/>
        <end position="291"/>
    </location>
</feature>
<keyword evidence="4 7" id="KW-0812">Transmembrane</keyword>
<dbReference type="InterPro" id="IPR035906">
    <property type="entry name" value="MetI-like_sf"/>
</dbReference>
<evidence type="ECO:0000256" key="7">
    <source>
        <dbReference type="RuleBase" id="RU363032"/>
    </source>
</evidence>
<keyword evidence="6 7" id="KW-0472">Membrane</keyword>
<dbReference type="PANTHER" id="PTHR30193:SF41">
    <property type="entry name" value="DIACETYLCHITOBIOSE UPTAKE SYSTEM PERMEASE PROTEIN NGCF"/>
    <property type="match status" value="1"/>
</dbReference>
<evidence type="ECO:0000313" key="10">
    <source>
        <dbReference type="Proteomes" id="UP000664385"/>
    </source>
</evidence>
<feature type="transmembrane region" description="Helical" evidence="7">
    <location>
        <begin position="113"/>
        <end position="133"/>
    </location>
</feature>
<protein>
    <submittedName>
        <fullName evidence="9">Sugar ABC transporter permease</fullName>
    </submittedName>
</protein>
<evidence type="ECO:0000256" key="5">
    <source>
        <dbReference type="ARBA" id="ARBA00022989"/>
    </source>
</evidence>
<feature type="transmembrane region" description="Helical" evidence="7">
    <location>
        <begin position="166"/>
        <end position="188"/>
    </location>
</feature>
<sequence length="302" mass="33502">MKHGRTRFITLFLAAPLVLYGVFILYPYVQGVIISFTDWSGYSRDREFIGFANYIKLAGDDRFWAALSHNAMFLLVLPPVTLGIALVFAALTSVAGGKGGRVGPIAGSGWYRAIYFFPNILPIVMSLVLWQFVFNPRIGLLNGFLEAVGLGAWAHAWLGDPNTAPWAVLSVLVWGQIGFYYVLFSASIQGIPREYFEAAQLDGVGRFRMFFTITLPMMLQTVQVAWIYIGMFALDMFVTVAILTPDGGPSGSTDVIATYMQRLAFSGGRFGYSATIGVVLTVLTLLFAFITFRVTRRERVEY</sequence>
<dbReference type="PROSITE" id="PS50928">
    <property type="entry name" value="ABC_TM1"/>
    <property type="match status" value="1"/>
</dbReference>
<evidence type="ECO:0000259" key="8">
    <source>
        <dbReference type="PROSITE" id="PS50928"/>
    </source>
</evidence>
<name>A0A939DU30_9MICO</name>
<comment type="subcellular location">
    <subcellularLocation>
        <location evidence="1 7">Cell membrane</location>
        <topology evidence="1 7">Multi-pass membrane protein</topology>
    </subcellularLocation>
</comment>